<proteinExistence type="predicted"/>
<organism evidence="2 3">
    <name type="scientific">Neogobius melanostomus</name>
    <name type="common">round goby</name>
    <dbReference type="NCBI Taxonomy" id="47308"/>
    <lineage>
        <taxon>Eukaryota</taxon>
        <taxon>Metazoa</taxon>
        <taxon>Chordata</taxon>
        <taxon>Craniata</taxon>
        <taxon>Vertebrata</taxon>
        <taxon>Euteleostomi</taxon>
        <taxon>Actinopterygii</taxon>
        <taxon>Neopterygii</taxon>
        <taxon>Teleostei</taxon>
        <taxon>Neoteleostei</taxon>
        <taxon>Acanthomorphata</taxon>
        <taxon>Gobiaria</taxon>
        <taxon>Gobiiformes</taxon>
        <taxon>Gobioidei</taxon>
        <taxon>Gobiidae</taxon>
        <taxon>Benthophilinae</taxon>
        <taxon>Neogobiini</taxon>
        <taxon>Neogobius</taxon>
    </lineage>
</organism>
<dbReference type="Pfam" id="PF18658">
    <property type="entry name" value="zf-C2H2_12"/>
    <property type="match status" value="1"/>
</dbReference>
<evidence type="ECO:0000259" key="1">
    <source>
        <dbReference type="Pfam" id="PF18658"/>
    </source>
</evidence>
<accession>A0A8C6S585</accession>
<dbReference type="PANTHER" id="PTHR45913:SF5">
    <property type="entry name" value="GENERAL TRANSCRIPTION FACTOR II-I REPEAT DOMAIN-CONTAINING PROTEIN 2A-LIKE PROTEIN"/>
    <property type="match status" value="1"/>
</dbReference>
<dbReference type="InterPro" id="IPR040647">
    <property type="entry name" value="SPIN-DOC_Znf-C2H2"/>
</dbReference>
<dbReference type="SUPFAM" id="SSF53098">
    <property type="entry name" value="Ribonuclease H-like"/>
    <property type="match status" value="1"/>
</dbReference>
<reference evidence="2" key="2">
    <citation type="submission" date="2025-09" db="UniProtKB">
        <authorList>
            <consortium name="Ensembl"/>
        </authorList>
    </citation>
    <scope>IDENTIFICATION</scope>
</reference>
<dbReference type="Proteomes" id="UP000694523">
    <property type="component" value="Unplaced"/>
</dbReference>
<evidence type="ECO:0000313" key="3">
    <source>
        <dbReference type="Proteomes" id="UP000694523"/>
    </source>
</evidence>
<name>A0A8C6S585_9GOBI</name>
<evidence type="ECO:0000313" key="2">
    <source>
        <dbReference type="Ensembl" id="ENSNMLP00000001799.1"/>
    </source>
</evidence>
<protein>
    <recommendedName>
        <fullName evidence="1">SPIN-DOC-like zinc-finger domain-containing protein</fullName>
    </recommendedName>
</protein>
<dbReference type="AlphaFoldDB" id="A0A8C6S585"/>
<sequence length="581" mass="66043">MSLSKGQKRKVDSENRCFREEWRQTYGFILPGYVNAKPLCLICNEVISVCKEYNIRRHHETKHGSFSQGPGPTPDHTEKVSSASLKASWILARHGKPFTDAEVMKDVMVSVLQELSTDKTADALITSVKQMPLSVRIAVRRIEALSSDIHGEITCALHKADHYSLAIDESTDATDGAQMCVYVQYFDDKSVSFQEELIFLIPLEGQTTGDILFAKLEEQFRENSLPLEKVNFIVTDGTPSMVGKRRGLVSRLKEVAPNIQALHCLIHQSVLCAKLSGELKTVMDKVMRIIKVIRKGSSLYCCDAFKLTESEEASHGDLLLHNDVRWLSKGRALERMCALLTEIKTFLQMKNNATAAEHLAQLEDKSFMANVAFLTNIFGHLNLQLQGRGKIIVDMVEKLESFIKKLELFETDMTSKRLLHFPTLKTHAPKQVTEAMVNFVRHVREEFLSRFEDYSCPKEIFAFVRDPLSVQANPEFSTIVKKALPSLDEATFELQLTEFHTSAHSSPKYYREVKKLVFYVLTMFPSTYTCESTFSSMNAIKTHERNRLTHNNLENALRLKVASLTPDFKKIVEEGKFQYSH</sequence>
<dbReference type="InterPro" id="IPR012337">
    <property type="entry name" value="RNaseH-like_sf"/>
</dbReference>
<dbReference type="PANTHER" id="PTHR45913">
    <property type="entry name" value="EPM2A-INTERACTING PROTEIN 1"/>
    <property type="match status" value="1"/>
</dbReference>
<reference evidence="2" key="1">
    <citation type="submission" date="2025-08" db="UniProtKB">
        <authorList>
            <consortium name="Ensembl"/>
        </authorList>
    </citation>
    <scope>IDENTIFICATION</scope>
</reference>
<keyword evidence="3" id="KW-1185">Reference proteome</keyword>
<feature type="domain" description="SPIN-DOC-like zinc-finger" evidence="1">
    <location>
        <begin position="20"/>
        <end position="65"/>
    </location>
</feature>
<dbReference type="Ensembl" id="ENSNMLT00000002088.1">
    <property type="protein sequence ID" value="ENSNMLP00000001799.1"/>
    <property type="gene ID" value="ENSNMLG00000001370.1"/>
</dbReference>